<reference evidence="3" key="1">
    <citation type="journal article" date="2021" name="Front. Plant Sci.">
        <title>Chromosome-Scale Genome Assembly for Chinese Sour Jujube and Insights Into Its Genome Evolution and Domestication Signature.</title>
        <authorList>
            <person name="Shen L.-Y."/>
            <person name="Luo H."/>
            <person name="Wang X.-L."/>
            <person name="Wang X.-M."/>
            <person name="Qiu X.-J."/>
            <person name="Liu H."/>
            <person name="Zhou S.-S."/>
            <person name="Jia K.-H."/>
            <person name="Nie S."/>
            <person name="Bao Y.-T."/>
            <person name="Zhang R.-G."/>
            <person name="Yun Q.-Z."/>
            <person name="Chai Y.-H."/>
            <person name="Lu J.-Y."/>
            <person name="Li Y."/>
            <person name="Zhao S.-W."/>
            <person name="Mao J.-F."/>
            <person name="Jia S.-G."/>
            <person name="Mao Y.-M."/>
        </authorList>
    </citation>
    <scope>NUCLEOTIDE SEQUENCE</scope>
    <source>
        <strain evidence="3">AT0</strain>
        <tissue evidence="3">Leaf</tissue>
    </source>
</reference>
<feature type="compositionally biased region" description="Basic and acidic residues" evidence="1">
    <location>
        <begin position="435"/>
        <end position="444"/>
    </location>
</feature>
<evidence type="ECO:0000313" key="4">
    <source>
        <dbReference type="Proteomes" id="UP000813462"/>
    </source>
</evidence>
<keyword evidence="2" id="KW-0812">Transmembrane</keyword>
<dbReference type="OrthoDB" id="10332441at2759"/>
<feature type="transmembrane region" description="Helical" evidence="2">
    <location>
        <begin position="1292"/>
        <end position="1313"/>
    </location>
</feature>
<feature type="transmembrane region" description="Helical" evidence="2">
    <location>
        <begin position="1146"/>
        <end position="1168"/>
    </location>
</feature>
<dbReference type="PANTHER" id="PTHR33739:SF5">
    <property type="entry name" value="MEDIATOR OF RNA POLYMERASE II TRANSCRIPTION SUBUNIT 33A"/>
    <property type="match status" value="1"/>
</dbReference>
<dbReference type="Proteomes" id="UP000813462">
    <property type="component" value="Unassembled WGS sequence"/>
</dbReference>
<dbReference type="PANTHER" id="PTHR33739">
    <property type="entry name" value="OS07G0681500 PROTEIN"/>
    <property type="match status" value="1"/>
</dbReference>
<feature type="region of interest" description="Disordered" evidence="1">
    <location>
        <begin position="423"/>
        <end position="444"/>
    </location>
</feature>
<evidence type="ECO:0000256" key="2">
    <source>
        <dbReference type="SAM" id="Phobius"/>
    </source>
</evidence>
<proteinExistence type="predicted"/>
<gene>
    <name evidence="3" type="ORF">FEM48_Zijuj07G0134000</name>
</gene>
<accession>A0A978V4W4</accession>
<evidence type="ECO:0000313" key="3">
    <source>
        <dbReference type="EMBL" id="KAH7522397.1"/>
    </source>
</evidence>
<dbReference type="GO" id="GO:0016592">
    <property type="term" value="C:mediator complex"/>
    <property type="evidence" value="ECO:0007669"/>
    <property type="project" value="InterPro"/>
</dbReference>
<protein>
    <recommendedName>
        <fullName evidence="5">Mediator of RNA polymerase II transcription subunit 33A-like</fullName>
    </recommendedName>
</protein>
<organism evidence="3 4">
    <name type="scientific">Ziziphus jujuba var. spinosa</name>
    <dbReference type="NCBI Taxonomy" id="714518"/>
    <lineage>
        <taxon>Eukaryota</taxon>
        <taxon>Viridiplantae</taxon>
        <taxon>Streptophyta</taxon>
        <taxon>Embryophyta</taxon>
        <taxon>Tracheophyta</taxon>
        <taxon>Spermatophyta</taxon>
        <taxon>Magnoliopsida</taxon>
        <taxon>eudicotyledons</taxon>
        <taxon>Gunneridae</taxon>
        <taxon>Pentapetalae</taxon>
        <taxon>rosids</taxon>
        <taxon>fabids</taxon>
        <taxon>Rosales</taxon>
        <taxon>Rhamnaceae</taxon>
        <taxon>Paliureae</taxon>
        <taxon>Ziziphus</taxon>
    </lineage>
</organism>
<dbReference type="EMBL" id="JAEACU010000007">
    <property type="protein sequence ID" value="KAH7522397.1"/>
    <property type="molecule type" value="Genomic_DNA"/>
</dbReference>
<name>A0A978V4W4_ZIZJJ</name>
<comment type="caution">
    <text evidence="3">The sequence shown here is derived from an EMBL/GenBank/DDBJ whole genome shotgun (WGS) entry which is preliminary data.</text>
</comment>
<keyword evidence="2" id="KW-0472">Membrane</keyword>
<evidence type="ECO:0000256" key="1">
    <source>
        <dbReference type="SAM" id="MobiDB-lite"/>
    </source>
</evidence>
<feature type="transmembrane region" description="Helical" evidence="2">
    <location>
        <begin position="1188"/>
        <end position="1212"/>
    </location>
</feature>
<evidence type="ECO:0008006" key="5">
    <source>
        <dbReference type="Google" id="ProtNLM"/>
    </source>
</evidence>
<dbReference type="InterPro" id="IPR039638">
    <property type="entry name" value="MED33A/B"/>
</dbReference>
<dbReference type="GO" id="GO:2000762">
    <property type="term" value="P:regulation of phenylpropanoid metabolic process"/>
    <property type="evidence" value="ECO:0007669"/>
    <property type="project" value="InterPro"/>
</dbReference>
<keyword evidence="2" id="KW-1133">Transmembrane helix</keyword>
<sequence>MEENLESNIWESAREATKAARENGSDPLLWAMKLYSDLISNGVSMPSVELADMLVSHICWENNVAIMWKFLEKSFVLNMVPPLLVLALFSTRIIPCRQFQPAAYRLYMELLKRYIFKLKSQINDSNYQEVMKSIDAVLNLSQIFGLPTSNEPGVILVEYLFSVVLQLVDASLDDEELLNHNDLEQNSSWVTKPQEMEIDGQVGHHDHDEKSNRHNKRLQDSNTVMAIEIIGQLLKNKGTSRILYLARKYIPTRWENFTGKLRFLGENSLALRKSETLTPEALQQLTSDTRIVLPRCRTSSLQKFHAIMGYGSSASYAGLCYGSGRSAIWLPLDLVLEDAMDGHQIDATSEIEKITGLIKTLQAINGTSWHDTFLGLWIAALRLVHRERDPIEGPVPRLETRLCILLCITTLMVVDLIDERNSPIDETESDSNNQLKEKDKGNPRNLHKDFVSSLQMLGDFHDLLAPPQSIVSMANQAAAKAILFVSGISEENMSIKCSGNLRHLIVEACIARNLLDTSAYFWPGYVNGSVNEIPQDAAAQVPGWSSFLKEPNLTPLIMDALVSRPASSLAELEKVFEIAISGSDDEKIFAATILCGASLIGGWNIQEHTIHFIIRLLSPPVPVDYSGGESHLISYAPMLNILIVGIASVDCIHIFSLHGLVPHLACSLMPICEVFGSCVPDLSWTLKSGEEISAHAVFSNAFALLLKLWRFNHPASEHGVGDVPTVGSQLTPEYLLLVRNSYLVSSKNVYESQSKKRLSAVANSSYPEPVFVDSFPKLKVWYRQHQACIASPLSGLVPGTIVHQIVNELLKMMFKKFDRGIQQFSSVTSGSSNSSGPGTEDKLLRPKLPAWDILEAVPFVVDAALTACAHGRLSPRELATGLKCLADFLPASFAAIISYFSAEVTRGVWKRVVMNGTEWPSPAMNLSNIEEQIKKILAATGVDVPRIVPDGSIPATLPLPLAAFVSLTITFNIDRASERFLSLAGPALEFLAVACPKPCKPIVASLWTQKAKRWSNFLVFSASRTVFLRNSDAVVQLLHSCFTATLGLNATPTLSNGGVGALLGHGFGSHFFGGIFPIAPGIVYLRAYRFIGDIVFITEEIVTILMHYVREITCWLPTQRLKSKTTKNRMRYGQVSLAAAMTRVKLAASLGASLIWLTGGLCLVQSLIKETLPSWFIATHRSEQGSEGIVAMLGGYALAYLAVLCGSFAWGIDSSSAASKRRSKILGTHMEFLASAVDGKISLGCNSSTWRAYVSGFISLMVDCTPNWVQEVDVDVLKRLSDGLKQWKQEELALALLAIGGVGTMGAAAELIVKNDM</sequence>